<dbReference type="GeneID" id="62161013"/>
<dbReference type="Proteomes" id="UP000781932">
    <property type="component" value="Unassembled WGS sequence"/>
</dbReference>
<reference evidence="2" key="1">
    <citation type="submission" date="2020-03" db="EMBL/GenBank/DDBJ databases">
        <authorList>
            <person name="He L."/>
        </authorList>
    </citation>
    <scope>NUCLEOTIDE SEQUENCE</scope>
    <source>
        <strain evidence="2">CkLH20</strain>
    </source>
</reference>
<dbReference type="InterPro" id="IPR051678">
    <property type="entry name" value="AGP_Transferase"/>
</dbReference>
<name>A0A9P6I7Y0_9PEZI</name>
<feature type="compositionally biased region" description="Basic and acidic residues" evidence="1">
    <location>
        <begin position="496"/>
        <end position="512"/>
    </location>
</feature>
<evidence type="ECO:0008006" key="4">
    <source>
        <dbReference type="Google" id="ProtNLM"/>
    </source>
</evidence>
<dbReference type="EMBL" id="JAATWM020000014">
    <property type="protein sequence ID" value="KAF9877520.1"/>
    <property type="molecule type" value="Genomic_DNA"/>
</dbReference>
<dbReference type="PANTHER" id="PTHR21310">
    <property type="entry name" value="AMINOGLYCOSIDE PHOSPHOTRANSFERASE-RELATED-RELATED"/>
    <property type="match status" value="1"/>
</dbReference>
<comment type="caution">
    <text evidence="2">The sequence shown here is derived from an EMBL/GenBank/DDBJ whole genome shotgun (WGS) entry which is preliminary data.</text>
</comment>
<keyword evidence="3" id="KW-1185">Reference proteome</keyword>
<dbReference type="AlphaFoldDB" id="A0A9P6I7Y0"/>
<protein>
    <recommendedName>
        <fullName evidence="4">Aminoglycoside phosphotransferase domain-containing protein</fullName>
    </recommendedName>
</protein>
<organism evidence="2 3">
    <name type="scientific">Colletotrichum karsti</name>
    <dbReference type="NCBI Taxonomy" id="1095194"/>
    <lineage>
        <taxon>Eukaryota</taxon>
        <taxon>Fungi</taxon>
        <taxon>Dikarya</taxon>
        <taxon>Ascomycota</taxon>
        <taxon>Pezizomycotina</taxon>
        <taxon>Sordariomycetes</taxon>
        <taxon>Hypocreomycetidae</taxon>
        <taxon>Glomerellales</taxon>
        <taxon>Glomerellaceae</taxon>
        <taxon>Colletotrichum</taxon>
        <taxon>Colletotrichum boninense species complex</taxon>
    </lineage>
</organism>
<dbReference type="PANTHER" id="PTHR21310:SF15">
    <property type="entry name" value="AMINOGLYCOSIDE PHOSPHOTRANSFERASE DOMAIN-CONTAINING PROTEIN"/>
    <property type="match status" value="1"/>
</dbReference>
<accession>A0A9P6I7Y0</accession>
<reference evidence="2" key="2">
    <citation type="submission" date="2020-11" db="EMBL/GenBank/DDBJ databases">
        <title>Whole genome sequencing of Colletotrichum sp.</title>
        <authorList>
            <person name="Li H."/>
        </authorList>
    </citation>
    <scope>NUCLEOTIDE SEQUENCE</scope>
    <source>
        <strain evidence="2">CkLH20</strain>
    </source>
</reference>
<sequence length="525" mass="59619">MSSDLVHYTMPNTAPENAYTTPTIFPEAQGSCSTSPASPRPNPYAITIPPYIQPFPHLTPEQRVVKLTQHRNPKEIKKTTDKYIVFKKDKEGRDYAGWKTSGIPTPREVKQMLDAYHTRGLCPFRKVKSVLLLGRGLTNLYFLVRFHPARTHEEERCPLPAKVVLRFLLPVFASVDPKNKHDSKLQSKLEYEIAVTAHVGKYTDLIPKVLVFDPWGQNELQLEWVMTEFRDGFVLQKCGDPLKCTCETGLDGFQPLGGRPPVLSGAQEDKIRRQVREIFNRVEEGFMSSANLGPIIGGLGINWETNELRKSELTLEQFHINERKYGVKRLQLSRGPFDSVEAYIDESMKVAYPDLDEGALYTRKMTLLSTLEVEGLGLQEVLNFMRRFDFPAEEDEWPVTINHTNLHEGNILVDGSGELVAIMGWEDAIVFPTAWRGLLQRLDLAFKQLSDDNLFRPLSDLLRPFQRGNPFGPARRSHGTGHVCPRTEIGSPVSFRADEPRSAESNKKEKGRAGRVVRRLAHFKK</sequence>
<evidence type="ECO:0000313" key="3">
    <source>
        <dbReference type="Proteomes" id="UP000781932"/>
    </source>
</evidence>
<dbReference type="OrthoDB" id="10003767at2759"/>
<evidence type="ECO:0000256" key="1">
    <source>
        <dbReference type="SAM" id="MobiDB-lite"/>
    </source>
</evidence>
<feature type="region of interest" description="Disordered" evidence="1">
    <location>
        <begin position="470"/>
        <end position="515"/>
    </location>
</feature>
<evidence type="ECO:0000313" key="2">
    <source>
        <dbReference type="EMBL" id="KAF9877520.1"/>
    </source>
</evidence>
<dbReference type="RefSeq" id="XP_038746981.1">
    <property type="nucleotide sequence ID" value="XM_038887939.1"/>
</dbReference>
<proteinExistence type="predicted"/>
<gene>
    <name evidence="2" type="ORF">CkaCkLH20_05220</name>
</gene>